<keyword evidence="3" id="KW-0479">Metal-binding</keyword>
<sequence length="62" mass="6964">MHTSPNDSNLYRSLILDNQLKVILVQDSEATRSAASLAVRVGHFDDPADREGLAHFLEHMLF</sequence>
<dbReference type="AlphaFoldDB" id="A0A0B8NKY0"/>
<dbReference type="PANTHER" id="PTHR43690">
    <property type="entry name" value="NARDILYSIN"/>
    <property type="match status" value="1"/>
</dbReference>
<keyword evidence="5" id="KW-0862">Zinc</keyword>
<dbReference type="Gene3D" id="3.30.830.10">
    <property type="entry name" value="Metalloenzyme, LuxS/M16 peptidase-like"/>
    <property type="match status" value="1"/>
</dbReference>
<keyword evidence="9" id="KW-1185">Reference proteome</keyword>
<gene>
    <name evidence="8" type="ORF">JCM19231_4482</name>
</gene>
<dbReference type="MEROPS" id="M16.A01"/>
<evidence type="ECO:0000313" key="9">
    <source>
        <dbReference type="Proteomes" id="UP000031671"/>
    </source>
</evidence>
<evidence type="ECO:0000256" key="5">
    <source>
        <dbReference type="ARBA" id="ARBA00022833"/>
    </source>
</evidence>
<evidence type="ECO:0000256" key="3">
    <source>
        <dbReference type="ARBA" id="ARBA00022723"/>
    </source>
</evidence>
<dbReference type="EC" id="3.4.24.55" evidence="8"/>
<reference evidence="8 9" key="1">
    <citation type="submission" date="2015-01" db="EMBL/GenBank/DDBJ databases">
        <title>Vibrio sp. C1 JCM 19231 whole genome shotgun sequence.</title>
        <authorList>
            <person name="Sawabe T."/>
            <person name="Meirelles P."/>
            <person name="Feng G."/>
            <person name="Sayaka M."/>
            <person name="Hattori M."/>
            <person name="Ohkuma M."/>
        </authorList>
    </citation>
    <scope>NUCLEOTIDE SEQUENCE [LARGE SCALE GENOMIC DNA]</scope>
    <source>
        <strain evidence="9">JCM 19231</strain>
    </source>
</reference>
<proteinExistence type="inferred from homology"/>
<dbReference type="EMBL" id="BBRZ01000007">
    <property type="protein sequence ID" value="GAM54746.1"/>
    <property type="molecule type" value="Genomic_DNA"/>
</dbReference>
<evidence type="ECO:0000313" key="8">
    <source>
        <dbReference type="EMBL" id="GAM54746.1"/>
    </source>
</evidence>
<dbReference type="Pfam" id="PF00675">
    <property type="entry name" value="Peptidase_M16"/>
    <property type="match status" value="1"/>
</dbReference>
<keyword evidence="4 8" id="KW-0378">Hydrolase</keyword>
<keyword evidence="6" id="KW-0482">Metalloprotease</keyword>
<comment type="similarity">
    <text evidence="1">Belongs to the peptidase M16 family.</text>
</comment>
<protein>
    <submittedName>
        <fullName evidence="8">Protease III</fullName>
        <ecNumber evidence="8">3.4.24.55</ecNumber>
    </submittedName>
</protein>
<name>A0A0B8NKY0_9VIBR</name>
<dbReference type="Proteomes" id="UP000031671">
    <property type="component" value="Unassembled WGS sequence"/>
</dbReference>
<evidence type="ECO:0000259" key="7">
    <source>
        <dbReference type="Pfam" id="PF00675"/>
    </source>
</evidence>
<evidence type="ECO:0000256" key="4">
    <source>
        <dbReference type="ARBA" id="ARBA00022801"/>
    </source>
</evidence>
<comment type="caution">
    <text evidence="8">The sequence shown here is derived from an EMBL/GenBank/DDBJ whole genome shotgun (WGS) entry which is preliminary data.</text>
</comment>
<dbReference type="InterPro" id="IPR011765">
    <property type="entry name" value="Pept_M16_N"/>
</dbReference>
<evidence type="ECO:0000256" key="6">
    <source>
        <dbReference type="ARBA" id="ARBA00023049"/>
    </source>
</evidence>
<dbReference type="GO" id="GO:0004222">
    <property type="term" value="F:metalloendopeptidase activity"/>
    <property type="evidence" value="ECO:0007669"/>
    <property type="project" value="UniProtKB-EC"/>
</dbReference>
<evidence type="ECO:0000256" key="2">
    <source>
        <dbReference type="ARBA" id="ARBA00022670"/>
    </source>
</evidence>
<dbReference type="GO" id="GO:0046872">
    <property type="term" value="F:metal ion binding"/>
    <property type="evidence" value="ECO:0007669"/>
    <property type="project" value="UniProtKB-KW"/>
</dbReference>
<evidence type="ECO:0000256" key="1">
    <source>
        <dbReference type="ARBA" id="ARBA00007261"/>
    </source>
</evidence>
<dbReference type="InterPro" id="IPR011249">
    <property type="entry name" value="Metalloenz_LuxS/M16"/>
</dbReference>
<reference evidence="8 9" key="2">
    <citation type="submission" date="2015-01" db="EMBL/GenBank/DDBJ databases">
        <authorList>
            <consortium name="NBRP consortium"/>
            <person name="Sawabe T."/>
            <person name="Meirelles P."/>
            <person name="Feng G."/>
            <person name="Sayaka M."/>
            <person name="Hattori M."/>
            <person name="Ohkuma M."/>
        </authorList>
    </citation>
    <scope>NUCLEOTIDE SEQUENCE [LARGE SCALE GENOMIC DNA]</scope>
    <source>
        <strain evidence="9">JCM 19231</strain>
    </source>
</reference>
<accession>A0A0B8NKY0</accession>
<feature type="domain" description="Peptidase M16 N-terminal" evidence="7">
    <location>
        <begin position="21"/>
        <end position="62"/>
    </location>
</feature>
<dbReference type="InterPro" id="IPR050626">
    <property type="entry name" value="Peptidase_M16"/>
</dbReference>
<dbReference type="GO" id="GO:0006508">
    <property type="term" value="P:proteolysis"/>
    <property type="evidence" value="ECO:0007669"/>
    <property type="project" value="UniProtKB-KW"/>
</dbReference>
<dbReference type="PANTHER" id="PTHR43690:SF18">
    <property type="entry name" value="INSULIN-DEGRADING ENZYME-RELATED"/>
    <property type="match status" value="1"/>
</dbReference>
<dbReference type="SUPFAM" id="SSF63411">
    <property type="entry name" value="LuxS/MPP-like metallohydrolase"/>
    <property type="match status" value="1"/>
</dbReference>
<keyword evidence="2 8" id="KW-0645">Protease</keyword>
<organism evidence="8 9">
    <name type="scientific">Vibrio ishigakensis</name>
    <dbReference type="NCBI Taxonomy" id="1481914"/>
    <lineage>
        <taxon>Bacteria</taxon>
        <taxon>Pseudomonadati</taxon>
        <taxon>Pseudomonadota</taxon>
        <taxon>Gammaproteobacteria</taxon>
        <taxon>Vibrionales</taxon>
        <taxon>Vibrionaceae</taxon>
        <taxon>Vibrio</taxon>
    </lineage>
</organism>